<dbReference type="Proteomes" id="UP000815677">
    <property type="component" value="Unassembled WGS sequence"/>
</dbReference>
<accession>A0ABQ0MBX8</accession>
<evidence type="ECO:0000259" key="3">
    <source>
        <dbReference type="Pfam" id="PF00857"/>
    </source>
</evidence>
<dbReference type="PANTHER" id="PTHR43540:SF1">
    <property type="entry name" value="ISOCHORISMATASE HYDROLASE"/>
    <property type="match status" value="1"/>
</dbReference>
<dbReference type="EMBL" id="DF849957">
    <property type="protein sequence ID" value="GAT60579.1"/>
    <property type="molecule type" value="Genomic_DNA"/>
</dbReference>
<evidence type="ECO:0000313" key="4">
    <source>
        <dbReference type="EMBL" id="GAT60579.1"/>
    </source>
</evidence>
<keyword evidence="2" id="KW-0378">Hydrolase</keyword>
<feature type="domain" description="Isochorismatase-like" evidence="3">
    <location>
        <begin position="21"/>
        <end position="166"/>
    </location>
</feature>
<keyword evidence="5" id="KW-1185">Reference proteome</keyword>
<comment type="similarity">
    <text evidence="1">Belongs to the isochorismatase family.</text>
</comment>
<dbReference type="Pfam" id="PF00857">
    <property type="entry name" value="Isochorismatase"/>
    <property type="match status" value="1"/>
</dbReference>
<reference evidence="4" key="1">
    <citation type="submission" date="2014-09" db="EMBL/GenBank/DDBJ databases">
        <title>Genome sequence of the luminous mushroom Mycena chlorophos for searching fungal bioluminescence genes.</title>
        <authorList>
            <person name="Tanaka Y."/>
            <person name="Kasuga D."/>
            <person name="Oba Y."/>
            <person name="Hase S."/>
            <person name="Sato K."/>
            <person name="Oba Y."/>
            <person name="Sakakibara Y."/>
        </authorList>
    </citation>
    <scope>NUCLEOTIDE SEQUENCE</scope>
</reference>
<name>A0ABQ0MBX8_MYCCL</name>
<evidence type="ECO:0000256" key="1">
    <source>
        <dbReference type="ARBA" id="ARBA00006336"/>
    </source>
</evidence>
<protein>
    <recommendedName>
        <fullName evidence="3">Isochorismatase-like domain-containing protein</fullName>
    </recommendedName>
</protein>
<sequence length="210" mass="22147">MATSAAASSPGTADVDDLRPVLLLLNVQRGLLLDPDTRIPDAEPVLDNIRRVLLAARSAAPEVRPRIIHLRNSGEAGEPDEEGTASWGLVPLHDAAAGTTGLPAGEVVVDKKKSNAFTVLDELISPDVEIVVVGVLSEYSVKSTIKAALGRGNSVILMRGAHGTYPHVELANNGNVTPAEKIVAQVEEELDLAGAMVLDMELLPNLFEGR</sequence>
<dbReference type="Gene3D" id="3.40.50.850">
    <property type="entry name" value="Isochorismatase-like"/>
    <property type="match status" value="1"/>
</dbReference>
<dbReference type="InterPro" id="IPR000868">
    <property type="entry name" value="Isochorismatase-like_dom"/>
</dbReference>
<evidence type="ECO:0000256" key="2">
    <source>
        <dbReference type="ARBA" id="ARBA00022801"/>
    </source>
</evidence>
<evidence type="ECO:0000313" key="5">
    <source>
        <dbReference type="Proteomes" id="UP000815677"/>
    </source>
</evidence>
<dbReference type="PANTHER" id="PTHR43540">
    <property type="entry name" value="PEROXYUREIDOACRYLATE/UREIDOACRYLATE AMIDOHYDROLASE-RELATED"/>
    <property type="match status" value="1"/>
</dbReference>
<dbReference type="InterPro" id="IPR050272">
    <property type="entry name" value="Isochorismatase-like_hydrls"/>
</dbReference>
<gene>
    <name evidence="4" type="ORF">MCHLO_16705</name>
</gene>
<dbReference type="SUPFAM" id="SSF52499">
    <property type="entry name" value="Isochorismatase-like hydrolases"/>
    <property type="match status" value="1"/>
</dbReference>
<dbReference type="InterPro" id="IPR036380">
    <property type="entry name" value="Isochorismatase-like_sf"/>
</dbReference>
<organism evidence="4 5">
    <name type="scientific">Mycena chlorophos</name>
    <name type="common">Agaric fungus</name>
    <name type="synonym">Agaricus chlorophos</name>
    <dbReference type="NCBI Taxonomy" id="658473"/>
    <lineage>
        <taxon>Eukaryota</taxon>
        <taxon>Fungi</taxon>
        <taxon>Dikarya</taxon>
        <taxon>Basidiomycota</taxon>
        <taxon>Agaricomycotina</taxon>
        <taxon>Agaricomycetes</taxon>
        <taxon>Agaricomycetidae</taxon>
        <taxon>Agaricales</taxon>
        <taxon>Marasmiineae</taxon>
        <taxon>Mycenaceae</taxon>
        <taxon>Mycena</taxon>
    </lineage>
</organism>
<proteinExistence type="inferred from homology"/>